<dbReference type="EMBL" id="EF082419">
    <property type="protein sequence ID" value="ABK21779.1"/>
    <property type="molecule type" value="mRNA"/>
</dbReference>
<reference evidence="1" key="1">
    <citation type="journal article" date="2008" name="BMC Genomics">
        <title>A conifer genomics resource of 200,000 spruce (Picea spp.) ESTs and 6,464 high-quality, sequence-finished full-length cDNAs for Sitka spruce (Picea sitchensis).</title>
        <authorList>
            <person name="Ralph S.G."/>
            <person name="Chun H.J."/>
            <person name="Kolosova N."/>
            <person name="Cooper D."/>
            <person name="Oddy C."/>
            <person name="Ritland C.E."/>
            <person name="Kirkpatrick R."/>
            <person name="Moore R."/>
            <person name="Barber S."/>
            <person name="Holt R.A."/>
            <person name="Jones S.J."/>
            <person name="Marra M.A."/>
            <person name="Douglas C.J."/>
            <person name="Ritland K."/>
            <person name="Bohlmann J."/>
        </authorList>
    </citation>
    <scope>NUCLEOTIDE SEQUENCE</scope>
    <source>
        <tissue evidence="2">Bark</tissue>
        <tissue evidence="1">Green portion of the leader tissue</tissue>
    </source>
</reference>
<evidence type="ECO:0000313" key="2">
    <source>
        <dbReference type="EMBL" id="ABK21779.1"/>
    </source>
</evidence>
<evidence type="ECO:0000313" key="1">
    <source>
        <dbReference type="EMBL" id="ABK21654.1"/>
    </source>
</evidence>
<accession>A9NLZ3</accession>
<dbReference type="InterPro" id="IPR045864">
    <property type="entry name" value="aa-tRNA-synth_II/BPL/LPL"/>
</dbReference>
<dbReference type="EMBL" id="EF082286">
    <property type="protein sequence ID" value="ABK21654.1"/>
    <property type="molecule type" value="mRNA"/>
</dbReference>
<name>A9NLZ3_PICSI</name>
<dbReference type="AlphaFoldDB" id="A9NLZ3"/>
<sequence length="68" mass="7631">MDPIDQRTCFEAQIQQHNEARMASNLDGKEGQDDGAYEVTLDEYFLTALEYGMPPAAGMVSYQVRNSI</sequence>
<protein>
    <submittedName>
        <fullName evidence="1">Uncharacterized protein</fullName>
    </submittedName>
</protein>
<organism evidence="1">
    <name type="scientific">Picea sitchensis</name>
    <name type="common">Sitka spruce</name>
    <name type="synonym">Pinus sitchensis</name>
    <dbReference type="NCBI Taxonomy" id="3332"/>
    <lineage>
        <taxon>Eukaryota</taxon>
        <taxon>Viridiplantae</taxon>
        <taxon>Streptophyta</taxon>
        <taxon>Embryophyta</taxon>
        <taxon>Tracheophyta</taxon>
        <taxon>Spermatophyta</taxon>
        <taxon>Pinopsida</taxon>
        <taxon>Pinidae</taxon>
        <taxon>Conifers I</taxon>
        <taxon>Pinales</taxon>
        <taxon>Pinaceae</taxon>
        <taxon>Picea</taxon>
    </lineage>
</organism>
<dbReference type="Gene3D" id="3.30.930.10">
    <property type="entry name" value="Bira Bifunctional Protein, Domain 2"/>
    <property type="match status" value="1"/>
</dbReference>
<proteinExistence type="evidence at transcript level"/>